<dbReference type="GO" id="GO:0005524">
    <property type="term" value="F:ATP binding"/>
    <property type="evidence" value="ECO:0007669"/>
    <property type="project" value="InterPro"/>
</dbReference>
<dbReference type="Gene3D" id="1.10.510.10">
    <property type="entry name" value="Transferase(Phosphotransferase) domain 1"/>
    <property type="match status" value="1"/>
</dbReference>
<protein>
    <submittedName>
        <fullName evidence="2">Kinase-like domain-containing protein</fullName>
    </submittedName>
</protein>
<proteinExistence type="predicted"/>
<organism evidence="2 3">
    <name type="scientific">Dactylonectria macrodidyma</name>
    <dbReference type="NCBI Taxonomy" id="307937"/>
    <lineage>
        <taxon>Eukaryota</taxon>
        <taxon>Fungi</taxon>
        <taxon>Dikarya</taxon>
        <taxon>Ascomycota</taxon>
        <taxon>Pezizomycotina</taxon>
        <taxon>Sordariomycetes</taxon>
        <taxon>Hypocreomycetidae</taxon>
        <taxon>Hypocreales</taxon>
        <taxon>Nectriaceae</taxon>
        <taxon>Dactylonectria</taxon>
    </lineage>
</organism>
<dbReference type="SUPFAM" id="SSF56112">
    <property type="entry name" value="Protein kinase-like (PK-like)"/>
    <property type="match status" value="1"/>
</dbReference>
<sequence>MNHNTPANGSESSKINSFGTQGISFEAKIETQAVATIRDPAANASLWTPDDEEHSKIRNREFAPGPFSRGCVLGTGGWCTVYKVRRHRDGAVFAGKMSKFPQQLQKERRILPNLNHDHLIKYADWYEDHANPLGTLLVTELCTGGTLQDRINYSPKTIGRKEALQVISQTAQALGYMHDRNLMHTDVKPRNILIRTWDPVDIVLADCADIKPTTFNGKAVGTEAYWSPYIARFKKHGGQDDDVWALGVTLLGLMAQWPKLHNLTDLKEYPTRCYHHTQSLSELNPHDKLVRLLRRMLVWHPVERATAAECVSLATDMLARIATKETTGNADTAEANEFNITAPEEFAPISFW</sequence>
<dbReference type="OrthoDB" id="10252171at2759"/>
<comment type="caution">
    <text evidence="2">The sequence shown here is derived from an EMBL/GenBank/DDBJ whole genome shotgun (WGS) entry which is preliminary data.</text>
</comment>
<dbReference type="AlphaFoldDB" id="A0A9P9F4Q4"/>
<reference evidence="2" key="1">
    <citation type="journal article" date="2021" name="Nat. Commun.">
        <title>Genetic determinants of endophytism in the Arabidopsis root mycobiome.</title>
        <authorList>
            <person name="Mesny F."/>
            <person name="Miyauchi S."/>
            <person name="Thiergart T."/>
            <person name="Pickel B."/>
            <person name="Atanasova L."/>
            <person name="Karlsson M."/>
            <person name="Huettel B."/>
            <person name="Barry K.W."/>
            <person name="Haridas S."/>
            <person name="Chen C."/>
            <person name="Bauer D."/>
            <person name="Andreopoulos W."/>
            <person name="Pangilinan J."/>
            <person name="LaButti K."/>
            <person name="Riley R."/>
            <person name="Lipzen A."/>
            <person name="Clum A."/>
            <person name="Drula E."/>
            <person name="Henrissat B."/>
            <person name="Kohler A."/>
            <person name="Grigoriev I.V."/>
            <person name="Martin F.M."/>
            <person name="Hacquard S."/>
        </authorList>
    </citation>
    <scope>NUCLEOTIDE SEQUENCE</scope>
    <source>
        <strain evidence="2">MPI-CAGE-AT-0147</strain>
    </source>
</reference>
<dbReference type="GO" id="GO:0005634">
    <property type="term" value="C:nucleus"/>
    <property type="evidence" value="ECO:0007669"/>
    <property type="project" value="TreeGrafter"/>
</dbReference>
<dbReference type="Pfam" id="PF00069">
    <property type="entry name" value="Pkinase"/>
    <property type="match status" value="1"/>
</dbReference>
<gene>
    <name evidence="2" type="ORF">EDB81DRAFT_882048</name>
</gene>
<keyword evidence="2" id="KW-0418">Kinase</keyword>
<dbReference type="EMBL" id="JAGMUV010000006">
    <property type="protein sequence ID" value="KAH7153099.1"/>
    <property type="molecule type" value="Genomic_DNA"/>
</dbReference>
<dbReference type="InterPro" id="IPR011009">
    <property type="entry name" value="Kinase-like_dom_sf"/>
</dbReference>
<keyword evidence="3" id="KW-1185">Reference proteome</keyword>
<dbReference type="Proteomes" id="UP000738349">
    <property type="component" value="Unassembled WGS sequence"/>
</dbReference>
<dbReference type="CDD" id="cd00180">
    <property type="entry name" value="PKc"/>
    <property type="match status" value="1"/>
</dbReference>
<accession>A0A9P9F4Q4</accession>
<dbReference type="SMART" id="SM00220">
    <property type="entry name" value="S_TKc"/>
    <property type="match status" value="1"/>
</dbReference>
<dbReference type="GO" id="GO:0004672">
    <property type="term" value="F:protein kinase activity"/>
    <property type="evidence" value="ECO:0007669"/>
    <property type="project" value="InterPro"/>
</dbReference>
<dbReference type="PROSITE" id="PS00108">
    <property type="entry name" value="PROTEIN_KINASE_ST"/>
    <property type="match status" value="1"/>
</dbReference>
<keyword evidence="2" id="KW-0808">Transferase</keyword>
<evidence type="ECO:0000313" key="2">
    <source>
        <dbReference type="EMBL" id="KAH7153099.1"/>
    </source>
</evidence>
<evidence type="ECO:0000313" key="3">
    <source>
        <dbReference type="Proteomes" id="UP000738349"/>
    </source>
</evidence>
<name>A0A9P9F4Q4_9HYPO</name>
<dbReference type="InterPro" id="IPR008271">
    <property type="entry name" value="Ser/Thr_kinase_AS"/>
</dbReference>
<feature type="domain" description="Protein kinase" evidence="1">
    <location>
        <begin position="67"/>
        <end position="318"/>
    </location>
</feature>
<dbReference type="PANTHER" id="PTHR24345">
    <property type="entry name" value="SERINE/THREONINE-PROTEIN KINASE PLK"/>
    <property type="match status" value="1"/>
</dbReference>
<dbReference type="PROSITE" id="PS50011">
    <property type="entry name" value="PROTEIN_KINASE_DOM"/>
    <property type="match status" value="1"/>
</dbReference>
<evidence type="ECO:0000259" key="1">
    <source>
        <dbReference type="PROSITE" id="PS50011"/>
    </source>
</evidence>
<dbReference type="InterPro" id="IPR000719">
    <property type="entry name" value="Prot_kinase_dom"/>
</dbReference>